<dbReference type="SUPFAM" id="SSF88723">
    <property type="entry name" value="PIN domain-like"/>
    <property type="match status" value="1"/>
</dbReference>
<keyword evidence="1" id="KW-1133">Transmembrane helix</keyword>
<dbReference type="RefSeq" id="WP_345735115.1">
    <property type="nucleotide sequence ID" value="NZ_BAABIA010000002.1"/>
</dbReference>
<dbReference type="Gene3D" id="3.40.50.1010">
    <property type="entry name" value="5'-nuclease"/>
    <property type="match status" value="1"/>
</dbReference>
<dbReference type="InterPro" id="IPR052041">
    <property type="entry name" value="Nucleic_acid_metab_PIN/TRAM"/>
</dbReference>
<dbReference type="InterPro" id="IPR002716">
    <property type="entry name" value="PIN_dom"/>
</dbReference>
<evidence type="ECO:0000259" key="2">
    <source>
        <dbReference type="SMART" id="SM00670"/>
    </source>
</evidence>
<feature type="transmembrane region" description="Helical" evidence="1">
    <location>
        <begin position="66"/>
        <end position="90"/>
    </location>
</feature>
<organism evidence="3 4">
    <name type="scientific">Prosthecobacter algae</name>
    <dbReference type="NCBI Taxonomy" id="1144682"/>
    <lineage>
        <taxon>Bacteria</taxon>
        <taxon>Pseudomonadati</taxon>
        <taxon>Verrucomicrobiota</taxon>
        <taxon>Verrucomicrobiia</taxon>
        <taxon>Verrucomicrobiales</taxon>
        <taxon>Verrucomicrobiaceae</taxon>
        <taxon>Prosthecobacter</taxon>
    </lineage>
</organism>
<dbReference type="Proteomes" id="UP001499852">
    <property type="component" value="Unassembled WGS sequence"/>
</dbReference>
<evidence type="ECO:0000256" key="1">
    <source>
        <dbReference type="SAM" id="Phobius"/>
    </source>
</evidence>
<accession>A0ABP9NWY2</accession>
<dbReference type="EMBL" id="BAABIA010000002">
    <property type="protein sequence ID" value="GAA5135334.1"/>
    <property type="molecule type" value="Genomic_DNA"/>
</dbReference>
<gene>
    <name evidence="3" type="ORF">GCM10023213_08400</name>
</gene>
<feature type="transmembrane region" description="Helical" evidence="1">
    <location>
        <begin position="12"/>
        <end position="29"/>
    </location>
</feature>
<name>A0ABP9NWY2_9BACT</name>
<protein>
    <submittedName>
        <fullName evidence="3">TRAM domain-containing protein</fullName>
    </submittedName>
</protein>
<evidence type="ECO:0000313" key="4">
    <source>
        <dbReference type="Proteomes" id="UP001499852"/>
    </source>
</evidence>
<dbReference type="InterPro" id="IPR029060">
    <property type="entry name" value="PIN-like_dom_sf"/>
</dbReference>
<keyword evidence="1" id="KW-0472">Membrane</keyword>
<proteinExistence type="predicted"/>
<evidence type="ECO:0000313" key="3">
    <source>
        <dbReference type="EMBL" id="GAA5135334.1"/>
    </source>
</evidence>
<feature type="domain" description="PIN" evidence="2">
    <location>
        <begin position="144"/>
        <end position="274"/>
    </location>
</feature>
<keyword evidence="4" id="KW-1185">Reference proteome</keyword>
<dbReference type="SMART" id="SM00670">
    <property type="entry name" value="PINc"/>
    <property type="match status" value="1"/>
</dbReference>
<sequence>MNSTWSIRLVRALFFALFVFTGITISLGFQQPAWMGALTGAAIMGLLLALDILFTRFSLRDFSHATFGLAIGLFCAWLVTRIGVFQLGYFQSMADGEAVRNVVEILIYTSLAFFGVTFALRSDRDQFAFLIPYVRFRRDGSEGEPLLLDTNVIIDGRIASVVQTGFLSGALVVPRFVLDELQRLADSSEPQKVIRGRRGLEVMEKMRTISDLRLSIHEDPPGTLRDSSAPVDTRLVSLARELNARLLTNDENLAKVARLRGIVVLSFNDLAIALQPQLNPGDELSLSLTKPGKDKHQAVGYLADGTMIVVNQAATFIGQSVEVTISGALPTSAGRLIFAELKK</sequence>
<comment type="caution">
    <text evidence="3">The sequence shown here is derived from an EMBL/GenBank/DDBJ whole genome shotgun (WGS) entry which is preliminary data.</text>
</comment>
<dbReference type="CDD" id="cd09877">
    <property type="entry name" value="PIN_YacL-like"/>
    <property type="match status" value="1"/>
</dbReference>
<dbReference type="PANTHER" id="PTHR11603:SF147">
    <property type="entry name" value="MEMBRANE PROTEIN"/>
    <property type="match status" value="1"/>
</dbReference>
<feature type="transmembrane region" description="Helical" evidence="1">
    <location>
        <begin position="35"/>
        <end position="54"/>
    </location>
</feature>
<reference evidence="4" key="1">
    <citation type="journal article" date="2019" name="Int. J. Syst. Evol. Microbiol.">
        <title>The Global Catalogue of Microorganisms (GCM) 10K type strain sequencing project: providing services to taxonomists for standard genome sequencing and annotation.</title>
        <authorList>
            <consortium name="The Broad Institute Genomics Platform"/>
            <consortium name="The Broad Institute Genome Sequencing Center for Infectious Disease"/>
            <person name="Wu L."/>
            <person name="Ma J."/>
        </authorList>
    </citation>
    <scope>NUCLEOTIDE SEQUENCE [LARGE SCALE GENOMIC DNA]</scope>
    <source>
        <strain evidence="4">JCM 18053</strain>
    </source>
</reference>
<feature type="transmembrane region" description="Helical" evidence="1">
    <location>
        <begin position="102"/>
        <end position="120"/>
    </location>
</feature>
<dbReference type="PANTHER" id="PTHR11603">
    <property type="entry name" value="AAA FAMILY ATPASE"/>
    <property type="match status" value="1"/>
</dbReference>
<keyword evidence="1" id="KW-0812">Transmembrane</keyword>
<dbReference type="Pfam" id="PF01850">
    <property type="entry name" value="PIN"/>
    <property type="match status" value="1"/>
</dbReference>